<sequence length="282" mass="32102">MKVKILILILHLFCLNVLAQEADDDKDRIFTNKNIEKLYLGAIMKISSLNEDNYEFIEAPNLPPVDYLQTTDVTLIVPSKSAMINFIMKDFDEDVLPVIVSESSPNTQKVASYDKLGAFFGQKINAEIMLAVNPKAKNSKSLYATRFTNLIYSLDCMPDHAKAKAHAAMKGLDPKDYMYVDGISFGRAASIFMESDADYETIKALIEKKYYKRELTEQDEAILANSTIHFQISDTKQVDLQDGDPFEIIRHYMTTPITKEDFLRPIWFTGVDLKDGYMVYTP</sequence>
<comment type="caution">
    <text evidence="2">The sequence shown here is derived from an EMBL/GenBank/DDBJ whole genome shotgun (WGS) entry which is preliminary data.</text>
</comment>
<keyword evidence="1" id="KW-0732">Signal</keyword>
<name>A0ABV0BZ38_9SPHI</name>
<gene>
    <name evidence="2" type="ORF">ABE541_15960</name>
</gene>
<dbReference type="InterPro" id="IPR036359">
    <property type="entry name" value="Thiol_cytolysin_sf"/>
</dbReference>
<feature type="signal peptide" evidence="1">
    <location>
        <begin position="1"/>
        <end position="19"/>
    </location>
</feature>
<proteinExistence type="predicted"/>
<keyword evidence="3" id="KW-1185">Reference proteome</keyword>
<feature type="chain" id="PRO_5045098979" evidence="1">
    <location>
        <begin position="20"/>
        <end position="282"/>
    </location>
</feature>
<dbReference type="Proteomes" id="UP001409291">
    <property type="component" value="Unassembled WGS sequence"/>
</dbReference>
<organism evidence="2 3">
    <name type="scientific">Sphingobacterium kitahiroshimense</name>
    <dbReference type="NCBI Taxonomy" id="470446"/>
    <lineage>
        <taxon>Bacteria</taxon>
        <taxon>Pseudomonadati</taxon>
        <taxon>Bacteroidota</taxon>
        <taxon>Sphingobacteriia</taxon>
        <taxon>Sphingobacteriales</taxon>
        <taxon>Sphingobacteriaceae</taxon>
        <taxon>Sphingobacterium</taxon>
    </lineage>
</organism>
<evidence type="ECO:0000313" key="3">
    <source>
        <dbReference type="Proteomes" id="UP001409291"/>
    </source>
</evidence>
<protein>
    <submittedName>
        <fullName evidence="2">Uncharacterized protein</fullName>
    </submittedName>
</protein>
<dbReference type="EMBL" id="JBDJNQ010000007">
    <property type="protein sequence ID" value="MEN5378759.1"/>
    <property type="molecule type" value="Genomic_DNA"/>
</dbReference>
<reference evidence="2 3" key="1">
    <citation type="submission" date="2024-04" db="EMBL/GenBank/DDBJ databases">
        <title>WGS of bacteria from Torrens River.</title>
        <authorList>
            <person name="Wyrsch E.R."/>
            <person name="Drigo B."/>
        </authorList>
    </citation>
    <scope>NUCLEOTIDE SEQUENCE [LARGE SCALE GENOMIC DNA]</scope>
    <source>
        <strain evidence="2 3">TWI391</strain>
    </source>
</reference>
<evidence type="ECO:0000256" key="1">
    <source>
        <dbReference type="SAM" id="SignalP"/>
    </source>
</evidence>
<dbReference type="RefSeq" id="WP_346581670.1">
    <property type="nucleotide sequence ID" value="NZ_JBDJNQ010000007.1"/>
</dbReference>
<accession>A0ABV0BZ38</accession>
<evidence type="ECO:0000313" key="2">
    <source>
        <dbReference type="EMBL" id="MEN5378759.1"/>
    </source>
</evidence>
<dbReference type="SUPFAM" id="SSF56978">
    <property type="entry name" value="Perfringolysin"/>
    <property type="match status" value="1"/>
</dbReference>